<dbReference type="Proteomes" id="UP001218788">
    <property type="component" value="Unassembled WGS sequence"/>
</dbReference>
<sequence>MNLIIKSSLNCKTSTVVALLIIFIFIKKITTGQAQQFIVILELLVVSIAILYYVSKDGLLRIPSKFLILLFLSYIAFGMIGPIINETFNVYTIIQTVLNLKIFLLLLYLYNSSRSTIFSEKFLLFVLIINTVLILFEMLFTGLYSSLFPGTTVGSVVPGTSILRYSGLFNHPGQLALFAFVIFTSSLCNKTSKYTKYITYLSFVGIILAMQRPELIFSIALIALYTCYRLEIKSRSLIASIAILTALTISIIASNKISSILISNFGVFVNTSGQLLDMAPRTALLLQSVTLANQYFPFGTGFATFGSGQSINNPENVYHLTSLIGIWWFENGMYYFDFFWGSVISETGYFGFLSLSLFVVILMFKLITKNPYYNKRKIFNFHNLVLYLLCFYFILNSLGTPIINGSILQLFLLLFLIKNLKVS</sequence>
<evidence type="ECO:0000313" key="3">
    <source>
        <dbReference type="Proteomes" id="UP001218788"/>
    </source>
</evidence>
<feature type="transmembrane region" description="Helical" evidence="1">
    <location>
        <begin position="122"/>
        <end position="148"/>
    </location>
</feature>
<gene>
    <name evidence="2" type="ORF">OIK42_02160</name>
</gene>
<keyword evidence="1" id="KW-0472">Membrane</keyword>
<feature type="transmembrane region" description="Helical" evidence="1">
    <location>
        <begin position="348"/>
        <end position="366"/>
    </location>
</feature>
<feature type="transmembrane region" description="Helical" evidence="1">
    <location>
        <begin position="36"/>
        <end position="54"/>
    </location>
</feature>
<keyword evidence="1" id="KW-0812">Transmembrane</keyword>
<feature type="transmembrane region" description="Helical" evidence="1">
    <location>
        <begin position="66"/>
        <end position="84"/>
    </location>
</feature>
<keyword evidence="3" id="KW-1185">Reference proteome</keyword>
<name>A0ABT5KZ60_9ALTE</name>
<accession>A0ABT5KZ60</accession>
<feature type="transmembrane region" description="Helical" evidence="1">
    <location>
        <begin position="90"/>
        <end position="110"/>
    </location>
</feature>
<keyword evidence="1" id="KW-1133">Transmembrane helix</keyword>
<comment type="caution">
    <text evidence="2">The sequence shown here is derived from an EMBL/GenBank/DDBJ whole genome shotgun (WGS) entry which is preliminary data.</text>
</comment>
<protein>
    <submittedName>
        <fullName evidence="2">Uncharacterized protein</fullName>
    </submittedName>
</protein>
<dbReference type="EMBL" id="JAQQXP010000001">
    <property type="protein sequence ID" value="MDC8829556.1"/>
    <property type="molecule type" value="Genomic_DNA"/>
</dbReference>
<feature type="transmembrane region" description="Helical" evidence="1">
    <location>
        <begin position="237"/>
        <end position="254"/>
    </location>
</feature>
<reference evidence="2 3" key="1">
    <citation type="submission" date="2022-10" db="EMBL/GenBank/DDBJ databases">
        <title>Alteromonas sp. chi3 Genome sequencing.</title>
        <authorList>
            <person name="Park S."/>
        </authorList>
    </citation>
    <scope>NUCLEOTIDE SEQUENCE [LARGE SCALE GENOMIC DNA]</scope>
    <source>
        <strain evidence="3">chi3</strain>
    </source>
</reference>
<evidence type="ECO:0000256" key="1">
    <source>
        <dbReference type="SAM" id="Phobius"/>
    </source>
</evidence>
<feature type="transmembrane region" description="Helical" evidence="1">
    <location>
        <begin position="200"/>
        <end position="225"/>
    </location>
</feature>
<dbReference type="RefSeq" id="WP_273637989.1">
    <property type="nucleotide sequence ID" value="NZ_JAQQXP010000001.1"/>
</dbReference>
<evidence type="ECO:0000313" key="2">
    <source>
        <dbReference type="EMBL" id="MDC8829556.1"/>
    </source>
</evidence>
<feature type="transmembrane region" description="Helical" evidence="1">
    <location>
        <begin position="12"/>
        <end position="30"/>
    </location>
</feature>
<proteinExistence type="predicted"/>
<organism evidence="2 3">
    <name type="scientific">Alteromonas gilva</name>
    <dbReference type="NCBI Taxonomy" id="2987522"/>
    <lineage>
        <taxon>Bacteria</taxon>
        <taxon>Pseudomonadati</taxon>
        <taxon>Pseudomonadota</taxon>
        <taxon>Gammaproteobacteria</taxon>
        <taxon>Alteromonadales</taxon>
        <taxon>Alteromonadaceae</taxon>
        <taxon>Alteromonas/Salinimonas group</taxon>
        <taxon>Alteromonas</taxon>
    </lineage>
</organism>